<dbReference type="OrthoDB" id="285308at2759"/>
<accession>A0A9P0YXY0</accession>
<keyword evidence="2 6" id="KW-0645">Protease</keyword>
<evidence type="ECO:0000256" key="6">
    <source>
        <dbReference type="RuleBase" id="RU364057"/>
    </source>
</evidence>
<evidence type="ECO:0000256" key="1">
    <source>
        <dbReference type="ARBA" id="ARBA00009915"/>
    </source>
</evidence>
<dbReference type="Proteomes" id="UP001152484">
    <property type="component" value="Unassembled WGS sequence"/>
</dbReference>
<dbReference type="AlphaFoldDB" id="A0A9P0YXY0"/>
<dbReference type="InterPro" id="IPR019165">
    <property type="entry name" value="Peptidase_M76_ATP23"/>
</dbReference>
<keyword evidence="3 6" id="KW-0479">Metal-binding</keyword>
<gene>
    <name evidence="7" type="ORF">CEURO_LOCUS7061</name>
</gene>
<keyword evidence="5 6" id="KW-0482">Metalloprotease</keyword>
<dbReference type="GO" id="GO:0034982">
    <property type="term" value="P:mitochondrial protein processing"/>
    <property type="evidence" value="ECO:0007669"/>
    <property type="project" value="TreeGrafter"/>
</dbReference>
<evidence type="ECO:0000256" key="4">
    <source>
        <dbReference type="ARBA" id="ARBA00022801"/>
    </source>
</evidence>
<reference evidence="7" key="1">
    <citation type="submission" date="2022-07" db="EMBL/GenBank/DDBJ databases">
        <authorList>
            <person name="Macas J."/>
            <person name="Novak P."/>
            <person name="Neumann P."/>
        </authorList>
    </citation>
    <scope>NUCLEOTIDE SEQUENCE</scope>
</reference>
<evidence type="ECO:0000313" key="7">
    <source>
        <dbReference type="EMBL" id="CAH9079118.1"/>
    </source>
</evidence>
<name>A0A9P0YXY0_CUSEU</name>
<dbReference type="EMBL" id="CAMAPE010000010">
    <property type="protein sequence ID" value="CAH9079118.1"/>
    <property type="molecule type" value="Genomic_DNA"/>
</dbReference>
<dbReference type="PANTHER" id="PTHR21711:SF0">
    <property type="entry name" value="MITOCHONDRIAL INNER MEMBRANE PROTEASE ATP23 HOMOLOG"/>
    <property type="match status" value="1"/>
</dbReference>
<comment type="similarity">
    <text evidence="1 6">Belongs to the peptidase M76 family.</text>
</comment>
<dbReference type="GO" id="GO:0033615">
    <property type="term" value="P:mitochondrial proton-transporting ATP synthase complex assembly"/>
    <property type="evidence" value="ECO:0007669"/>
    <property type="project" value="TreeGrafter"/>
</dbReference>
<dbReference type="Pfam" id="PF09768">
    <property type="entry name" value="Peptidase_M76"/>
    <property type="match status" value="1"/>
</dbReference>
<sequence>MESKPPVGTAAWTGAKGGHTVEEGEAMVQKGLQDSKVKYMREQLEKAGCRVTDNFFKAVHCDKPASGFFVPEGGGIKICANNLRFQDEVTQVLIHELIHAYDHCRAKNLDFKNKEHHACAEIRASHLSGDCHFMREWLRGHFKIKGHEQACVKRRVIYSMCDNTNQSKLDACAAMEKVWDICYSDMDPFEKVS</sequence>
<comment type="caution">
    <text evidence="7">The sequence shown here is derived from an EMBL/GenBank/DDBJ whole genome shotgun (WGS) entry which is preliminary data.</text>
</comment>
<evidence type="ECO:0000256" key="5">
    <source>
        <dbReference type="ARBA" id="ARBA00023049"/>
    </source>
</evidence>
<keyword evidence="4 6" id="KW-0378">Hydrolase</keyword>
<proteinExistence type="inferred from homology"/>
<dbReference type="EC" id="3.4.24.-" evidence="6"/>
<dbReference type="GO" id="GO:0046872">
    <property type="term" value="F:metal ion binding"/>
    <property type="evidence" value="ECO:0007669"/>
    <property type="project" value="UniProtKB-KW"/>
</dbReference>
<evidence type="ECO:0000256" key="2">
    <source>
        <dbReference type="ARBA" id="ARBA00022670"/>
    </source>
</evidence>
<dbReference type="PANTHER" id="PTHR21711">
    <property type="entry name" value="MITOCHONDRIAL INNER MEMBRANE PROTEASE"/>
    <property type="match status" value="1"/>
</dbReference>
<keyword evidence="8" id="KW-1185">Reference proteome</keyword>
<evidence type="ECO:0000313" key="8">
    <source>
        <dbReference type="Proteomes" id="UP001152484"/>
    </source>
</evidence>
<protein>
    <recommendedName>
        <fullName evidence="6">Mitochondrial inner membrane protease ATP23</fullName>
        <ecNumber evidence="6">3.4.24.-</ecNumber>
    </recommendedName>
</protein>
<organism evidence="7 8">
    <name type="scientific">Cuscuta europaea</name>
    <name type="common">European dodder</name>
    <dbReference type="NCBI Taxonomy" id="41803"/>
    <lineage>
        <taxon>Eukaryota</taxon>
        <taxon>Viridiplantae</taxon>
        <taxon>Streptophyta</taxon>
        <taxon>Embryophyta</taxon>
        <taxon>Tracheophyta</taxon>
        <taxon>Spermatophyta</taxon>
        <taxon>Magnoliopsida</taxon>
        <taxon>eudicotyledons</taxon>
        <taxon>Gunneridae</taxon>
        <taxon>Pentapetalae</taxon>
        <taxon>asterids</taxon>
        <taxon>lamiids</taxon>
        <taxon>Solanales</taxon>
        <taxon>Convolvulaceae</taxon>
        <taxon>Cuscuteae</taxon>
        <taxon>Cuscuta</taxon>
        <taxon>Cuscuta subgen. Cuscuta</taxon>
    </lineage>
</organism>
<dbReference type="GO" id="GO:0004222">
    <property type="term" value="F:metalloendopeptidase activity"/>
    <property type="evidence" value="ECO:0007669"/>
    <property type="project" value="InterPro"/>
</dbReference>
<dbReference type="GO" id="GO:0005739">
    <property type="term" value="C:mitochondrion"/>
    <property type="evidence" value="ECO:0007669"/>
    <property type="project" value="GOC"/>
</dbReference>
<evidence type="ECO:0000256" key="3">
    <source>
        <dbReference type="ARBA" id="ARBA00022723"/>
    </source>
</evidence>